<dbReference type="SUPFAM" id="SSF51621">
    <property type="entry name" value="Phosphoenolpyruvate/pyruvate domain"/>
    <property type="match status" value="1"/>
</dbReference>
<dbReference type="PANTHER" id="PTHR20881">
    <property type="entry name" value="3-METHYL-2-OXOBUTANOATE HYDROXYMETHYLTRANSFERASE"/>
    <property type="match status" value="1"/>
</dbReference>
<dbReference type="InterPro" id="IPR040442">
    <property type="entry name" value="Pyrv_kinase-like_dom_sf"/>
</dbReference>
<feature type="non-terminal residue" evidence="4">
    <location>
        <position position="1"/>
    </location>
</feature>
<proteinExistence type="inferred from homology"/>
<dbReference type="EMBL" id="UINC01104671">
    <property type="protein sequence ID" value="SVC68008.1"/>
    <property type="molecule type" value="Genomic_DNA"/>
</dbReference>
<dbReference type="EC" id="2.1.2.11" evidence="2"/>
<dbReference type="GO" id="GO:0015940">
    <property type="term" value="P:pantothenate biosynthetic process"/>
    <property type="evidence" value="ECO:0007669"/>
    <property type="project" value="InterPro"/>
</dbReference>
<evidence type="ECO:0000256" key="2">
    <source>
        <dbReference type="ARBA" id="ARBA00012618"/>
    </source>
</evidence>
<comment type="similarity">
    <text evidence="1">Belongs to the PanB family.</text>
</comment>
<evidence type="ECO:0000256" key="3">
    <source>
        <dbReference type="ARBA" id="ARBA00022679"/>
    </source>
</evidence>
<reference evidence="4" key="1">
    <citation type="submission" date="2018-05" db="EMBL/GenBank/DDBJ databases">
        <authorList>
            <person name="Lanie J.A."/>
            <person name="Ng W.-L."/>
            <person name="Kazmierczak K.M."/>
            <person name="Andrzejewski T.M."/>
            <person name="Davidsen T.M."/>
            <person name="Wayne K.J."/>
            <person name="Tettelin H."/>
            <person name="Glass J.I."/>
            <person name="Rusch D."/>
            <person name="Podicherti R."/>
            <person name="Tsui H.-C.T."/>
            <person name="Winkler M.E."/>
        </authorList>
    </citation>
    <scope>NUCLEOTIDE SEQUENCE</scope>
</reference>
<protein>
    <recommendedName>
        <fullName evidence="2">3-methyl-2-oxobutanoate hydroxymethyltransferase</fullName>
        <ecNumber evidence="2">2.1.2.11</ecNumber>
    </recommendedName>
</protein>
<dbReference type="GO" id="GO:0000287">
    <property type="term" value="F:magnesium ion binding"/>
    <property type="evidence" value="ECO:0007669"/>
    <property type="project" value="TreeGrafter"/>
</dbReference>
<dbReference type="PANTHER" id="PTHR20881:SF0">
    <property type="entry name" value="3-METHYL-2-OXOBUTANOATE HYDROXYMETHYLTRANSFERASE"/>
    <property type="match status" value="1"/>
</dbReference>
<dbReference type="InterPro" id="IPR003700">
    <property type="entry name" value="Pantoate_hydroxy_MeTrfase"/>
</dbReference>
<dbReference type="Gene3D" id="3.20.20.60">
    <property type="entry name" value="Phosphoenolpyruvate-binding domains"/>
    <property type="match status" value="1"/>
</dbReference>
<name>A0A382P5J6_9ZZZZ</name>
<dbReference type="InterPro" id="IPR015813">
    <property type="entry name" value="Pyrv/PenolPyrv_kinase-like_dom"/>
</dbReference>
<accession>A0A382P5J6</accession>
<evidence type="ECO:0000313" key="4">
    <source>
        <dbReference type="EMBL" id="SVC68008.1"/>
    </source>
</evidence>
<organism evidence="4">
    <name type="scientific">marine metagenome</name>
    <dbReference type="NCBI Taxonomy" id="408172"/>
    <lineage>
        <taxon>unclassified sequences</taxon>
        <taxon>metagenomes</taxon>
        <taxon>ecological metagenomes</taxon>
    </lineage>
</organism>
<evidence type="ECO:0000256" key="1">
    <source>
        <dbReference type="ARBA" id="ARBA00008676"/>
    </source>
</evidence>
<dbReference type="Pfam" id="PF02548">
    <property type="entry name" value="Pantoate_transf"/>
    <property type="match status" value="1"/>
</dbReference>
<sequence length="280" mass="31844">YKRVFSINNNLGYRNYTVRDIIQLKGKKKFTQVRVTNAEEAAAAEDAGIDLLLTGPGPEFSKIRKAAAKTFMTVGVPFIQNPSKREATKKAFEVIEAGADSLMCQNWNLDWMKHLSKFRIPFQSHVGFIPRRTTWIGGIRAFGKTANEALELYRDIKDIENTGAWGIEVELVPQNILAEINKMTSLITISIGSGNAADAQFLFAEDILGQSQIQFPRHAKKYANFDKLMNDLQKERINAFKKFNSEVRKNKFPSKKNSISLEKKELMNFKKFLNNQKVTD</sequence>
<dbReference type="GO" id="GO:0003864">
    <property type="term" value="F:3-methyl-2-oxobutanoate hydroxymethyltransferase activity"/>
    <property type="evidence" value="ECO:0007669"/>
    <property type="project" value="UniProtKB-EC"/>
</dbReference>
<gene>
    <name evidence="4" type="ORF">METZ01_LOCUS320862</name>
</gene>
<dbReference type="AlphaFoldDB" id="A0A382P5J6"/>
<keyword evidence="3" id="KW-0808">Transferase</keyword>